<accession>A0A0W0Z5R5</accession>
<dbReference type="InterPro" id="IPR029063">
    <property type="entry name" value="SAM-dependent_MTases_sf"/>
</dbReference>
<name>A0A0W0Z5R5_LEGSP</name>
<dbReference type="InterPro" id="IPR041698">
    <property type="entry name" value="Methyltransf_25"/>
</dbReference>
<dbReference type="PANTHER" id="PTHR12843:SF5">
    <property type="entry name" value="EEF1A LYSINE METHYLTRANSFERASE 2"/>
    <property type="match status" value="1"/>
</dbReference>
<dbReference type="SUPFAM" id="SSF53335">
    <property type="entry name" value="S-adenosyl-L-methionine-dependent methyltransferases"/>
    <property type="match status" value="1"/>
</dbReference>
<proteinExistence type="predicted"/>
<feature type="domain" description="Methyltransferase" evidence="1">
    <location>
        <begin position="46"/>
        <end position="132"/>
    </location>
</feature>
<dbReference type="PATRIC" id="fig|452.5.peg.1385"/>
<reference evidence="2 3" key="1">
    <citation type="submission" date="2015-11" db="EMBL/GenBank/DDBJ databases">
        <title>Genomic analysis of 38 Legionella species identifies large and diverse effector repertoires.</title>
        <authorList>
            <person name="Burstein D."/>
            <person name="Amaro F."/>
            <person name="Zusman T."/>
            <person name="Lifshitz Z."/>
            <person name="Cohen O."/>
            <person name="Gilbert J.A."/>
            <person name="Pupko T."/>
            <person name="Shuman H.A."/>
            <person name="Segal G."/>
        </authorList>
    </citation>
    <scope>NUCLEOTIDE SEQUENCE [LARGE SCALE GENOMIC DNA]</scope>
    <source>
        <strain evidence="2 3">Mt.St.Helens-9</strain>
    </source>
</reference>
<evidence type="ECO:0000313" key="3">
    <source>
        <dbReference type="Proteomes" id="UP000054877"/>
    </source>
</evidence>
<dbReference type="EMBL" id="LNYX01000013">
    <property type="protein sequence ID" value="KTD64450.1"/>
    <property type="molecule type" value="Genomic_DNA"/>
</dbReference>
<protein>
    <submittedName>
        <fullName evidence="2">Bifunctional 3-demethylubiquinone-9 3-methyltransferase/ 2-octaprenyl-6-hydroxy phenol methylase</fullName>
    </submittedName>
</protein>
<dbReference type="OrthoDB" id="9788660at2"/>
<dbReference type="CDD" id="cd02440">
    <property type="entry name" value="AdoMet_MTases"/>
    <property type="match status" value="1"/>
</dbReference>
<keyword evidence="2" id="KW-0489">Methyltransferase</keyword>
<evidence type="ECO:0000259" key="1">
    <source>
        <dbReference type="Pfam" id="PF13649"/>
    </source>
</evidence>
<dbReference type="RefSeq" id="WP_058483187.1">
    <property type="nucleotide sequence ID" value="NZ_CAAAII010000005.1"/>
</dbReference>
<dbReference type="PANTHER" id="PTHR12843">
    <property type="entry name" value="PROTEIN-LYSINE N-METHYLTRANSFERASE METTL10"/>
    <property type="match status" value="1"/>
</dbReference>
<keyword evidence="2" id="KW-0808">Transferase</keyword>
<evidence type="ECO:0000313" key="2">
    <source>
        <dbReference type="EMBL" id="KTD64450.1"/>
    </source>
</evidence>
<dbReference type="AlphaFoldDB" id="A0A0W0Z5R5"/>
<keyword evidence="2" id="KW-0830">Ubiquinone</keyword>
<dbReference type="Proteomes" id="UP000054877">
    <property type="component" value="Unassembled WGS sequence"/>
</dbReference>
<dbReference type="GO" id="GO:0008168">
    <property type="term" value="F:methyltransferase activity"/>
    <property type="evidence" value="ECO:0007669"/>
    <property type="project" value="UniProtKB-KW"/>
</dbReference>
<gene>
    <name evidence="2" type="ORF">Lspi_1257</name>
</gene>
<comment type="caution">
    <text evidence="2">The sequence shown here is derived from an EMBL/GenBank/DDBJ whole genome shotgun (WGS) entry which is preliminary data.</text>
</comment>
<sequence length="205" mass="23604">MNKENTKIHWESIYTEKLPQNVSWYQQEPTISLKIIRCFSDKNARIIDVGGGASILVDHLLKSGYSNLAVLDISGQAIEHVKNRLSDQATTIEWFEKDITAFIPPHTYDIWHDRAVFHFLTDIKSRQLYVNVLKNTVKSGSHIIIATFAKDGPQKCSGLDIVQYDNPSIQYELGNEFILLDSQFETHITPAGKEQRFIYFVFQRK</sequence>
<dbReference type="STRING" id="452.Lspi_1257"/>
<dbReference type="Pfam" id="PF13649">
    <property type="entry name" value="Methyltransf_25"/>
    <property type="match status" value="1"/>
</dbReference>
<organism evidence="2 3">
    <name type="scientific">Legionella spiritensis</name>
    <dbReference type="NCBI Taxonomy" id="452"/>
    <lineage>
        <taxon>Bacteria</taxon>
        <taxon>Pseudomonadati</taxon>
        <taxon>Pseudomonadota</taxon>
        <taxon>Gammaproteobacteria</taxon>
        <taxon>Legionellales</taxon>
        <taxon>Legionellaceae</taxon>
        <taxon>Legionella</taxon>
    </lineage>
</organism>
<dbReference type="GO" id="GO:0032259">
    <property type="term" value="P:methylation"/>
    <property type="evidence" value="ECO:0007669"/>
    <property type="project" value="UniProtKB-KW"/>
</dbReference>
<keyword evidence="3" id="KW-1185">Reference proteome</keyword>
<dbReference type="Gene3D" id="3.40.50.150">
    <property type="entry name" value="Vaccinia Virus protein VP39"/>
    <property type="match status" value="1"/>
</dbReference>